<evidence type="ECO:0000256" key="2">
    <source>
        <dbReference type="SAM" id="MobiDB-lite"/>
    </source>
</evidence>
<dbReference type="PANTHER" id="PTHR30461:SF23">
    <property type="entry name" value="DNA RECOMBINASE-RELATED"/>
    <property type="match status" value="1"/>
</dbReference>
<evidence type="ECO:0000256" key="1">
    <source>
        <dbReference type="SAM" id="Coils"/>
    </source>
</evidence>
<dbReference type="InterPro" id="IPR036162">
    <property type="entry name" value="Resolvase-like_N_sf"/>
</dbReference>
<dbReference type="SUPFAM" id="SSF53041">
    <property type="entry name" value="Resolvase-like"/>
    <property type="match status" value="1"/>
</dbReference>
<accession>A0A2T0MA53</accession>
<comment type="caution">
    <text evidence="4">The sequence shown here is derived from an EMBL/GenBank/DDBJ whole genome shotgun (WGS) entry which is preliminary data.</text>
</comment>
<evidence type="ECO:0000313" key="5">
    <source>
        <dbReference type="Proteomes" id="UP000237640"/>
    </source>
</evidence>
<evidence type="ECO:0000259" key="3">
    <source>
        <dbReference type="PROSITE" id="PS51737"/>
    </source>
</evidence>
<keyword evidence="1" id="KW-0175">Coiled coil</keyword>
<dbReference type="PROSITE" id="PS51737">
    <property type="entry name" value="RECOMBINASE_DNA_BIND"/>
    <property type="match status" value="1"/>
</dbReference>
<dbReference type="RefSeq" id="WP_106145696.1">
    <property type="nucleotide sequence ID" value="NZ_PVYX01000002.1"/>
</dbReference>
<dbReference type="AlphaFoldDB" id="A0A2T0MA53"/>
<dbReference type="Gene3D" id="3.40.50.1390">
    <property type="entry name" value="Resolvase, N-terminal catalytic domain"/>
    <property type="match status" value="1"/>
</dbReference>
<dbReference type="SMART" id="SM00857">
    <property type="entry name" value="Resolvase"/>
    <property type="match status" value="1"/>
</dbReference>
<gene>
    <name evidence="4" type="ORF">CLV81_2817</name>
</gene>
<dbReference type="InterPro" id="IPR025827">
    <property type="entry name" value="Zn_ribbon_recom_dom"/>
</dbReference>
<dbReference type="InterPro" id="IPR006119">
    <property type="entry name" value="Resolv_N"/>
</dbReference>
<dbReference type="GO" id="GO:0003677">
    <property type="term" value="F:DNA binding"/>
    <property type="evidence" value="ECO:0007669"/>
    <property type="project" value="InterPro"/>
</dbReference>
<dbReference type="PANTHER" id="PTHR30461">
    <property type="entry name" value="DNA-INVERTASE FROM LAMBDOID PROPHAGE"/>
    <property type="match status" value="1"/>
</dbReference>
<evidence type="ECO:0000313" key="4">
    <source>
        <dbReference type="EMBL" id="PRX54416.1"/>
    </source>
</evidence>
<dbReference type="Gene3D" id="3.90.1750.20">
    <property type="entry name" value="Putative Large Serine Recombinase, Chain B, Domain 2"/>
    <property type="match status" value="1"/>
</dbReference>
<reference evidence="4 5" key="1">
    <citation type="submission" date="2018-03" db="EMBL/GenBank/DDBJ databases">
        <title>Genomic Encyclopedia of Archaeal and Bacterial Type Strains, Phase II (KMG-II): from individual species to whole genera.</title>
        <authorList>
            <person name="Goeker M."/>
        </authorList>
    </citation>
    <scope>NUCLEOTIDE SEQUENCE [LARGE SCALE GENOMIC DNA]</scope>
    <source>
        <strain evidence="4 5">DSM 25027</strain>
    </source>
</reference>
<keyword evidence="5" id="KW-1185">Reference proteome</keyword>
<protein>
    <submittedName>
        <fullName evidence="4">DNA invertase Pin-like site-specific DNA recombinase</fullName>
    </submittedName>
</protein>
<dbReference type="InterPro" id="IPR038109">
    <property type="entry name" value="DNA_bind_recomb_sf"/>
</dbReference>
<name>A0A2T0MA53_9FLAO</name>
<dbReference type="Pfam" id="PF07508">
    <property type="entry name" value="Recombinase"/>
    <property type="match status" value="1"/>
</dbReference>
<dbReference type="Proteomes" id="UP000237640">
    <property type="component" value="Unassembled WGS sequence"/>
</dbReference>
<feature type="domain" description="Recombinase" evidence="3">
    <location>
        <begin position="155"/>
        <end position="260"/>
    </location>
</feature>
<organism evidence="4 5">
    <name type="scientific">Flagellimonas meridianipacifica</name>
    <dbReference type="NCBI Taxonomy" id="1080225"/>
    <lineage>
        <taxon>Bacteria</taxon>
        <taxon>Pseudomonadati</taxon>
        <taxon>Bacteroidota</taxon>
        <taxon>Flavobacteriia</taxon>
        <taxon>Flavobacteriales</taxon>
        <taxon>Flavobacteriaceae</taxon>
        <taxon>Flagellimonas</taxon>
    </lineage>
</organism>
<dbReference type="InterPro" id="IPR050639">
    <property type="entry name" value="SSR_resolvase"/>
</dbReference>
<proteinExistence type="predicted"/>
<sequence>MLAIYTRLSREDDESNSLENQLREGKEFASRQDLSYEHYNEGMGISGQADISDRPELERLFKDIRSGKITKVWARHQNRIERSLRTFLDFTDLVQSHNIEVWFAGKQVDFSQSGEYFHSGLMSFVNKYQASLASEQIRKAVAQNFREGKASGNCPFGYKADEKGYMVVDKEAAKIVKRIFSDYNKRIGSTTICDWLNDTGVPTQSKSTDKWTPSTIRYILKNRVYIGERKFRDTHYSIEPIITKSVFNKSQKILEEKGVFIKGRANRDYLLSGLVKCGVCGENFHGRKHSNKAHRTEYVYYRCNSMKYRGKSCGNKAIMQNHLEDFVWHMVVLHGDLGRRVEESLADNSNRENLENNIRITEKKIASLETEWKNIRRQGAKGILTDDELFEEKNRIDRERNKLEKDIVHDMEELSKIINALSTLEFDPTVVSKNEKSRLFQELIKSVTVEYKDSFYHITIDYNLPIEPDTYKIEKDYTGAWKGDHLVGWVGSNLHPAREKRALARIIKSNEQDRLKGIPSQKEKMEKDMSKGFLN</sequence>
<feature type="region of interest" description="Disordered" evidence="2">
    <location>
        <begin position="515"/>
        <end position="535"/>
    </location>
</feature>
<dbReference type="CDD" id="cd00338">
    <property type="entry name" value="Ser_Recombinase"/>
    <property type="match status" value="1"/>
</dbReference>
<dbReference type="Pfam" id="PF00239">
    <property type="entry name" value="Resolvase"/>
    <property type="match status" value="1"/>
</dbReference>
<dbReference type="Pfam" id="PF13408">
    <property type="entry name" value="Zn_ribbon_recom"/>
    <property type="match status" value="1"/>
</dbReference>
<feature type="coiled-coil region" evidence="1">
    <location>
        <begin position="351"/>
        <end position="406"/>
    </location>
</feature>
<dbReference type="EMBL" id="PVYX01000002">
    <property type="protein sequence ID" value="PRX54416.1"/>
    <property type="molecule type" value="Genomic_DNA"/>
</dbReference>
<dbReference type="GO" id="GO:0000150">
    <property type="term" value="F:DNA strand exchange activity"/>
    <property type="evidence" value="ECO:0007669"/>
    <property type="project" value="InterPro"/>
</dbReference>
<dbReference type="InterPro" id="IPR011109">
    <property type="entry name" value="DNA_bind_recombinase_dom"/>
</dbReference>
<dbReference type="OrthoDB" id="1094757at2"/>